<accession>A0A291IKN9</accession>
<dbReference type="RefSeq" id="WP_064029556.1">
    <property type="nucleotide sequence ID" value="NZ_CP023669.1"/>
</dbReference>
<dbReference type="Gene3D" id="3.40.50.1010">
    <property type="entry name" value="5'-nuclease"/>
    <property type="match status" value="1"/>
</dbReference>
<dbReference type="Proteomes" id="UP000077734">
    <property type="component" value="Unassembled WGS sequence"/>
</dbReference>
<dbReference type="InterPro" id="IPR025605">
    <property type="entry name" value="OST-HTH/LOTUS_dom"/>
</dbReference>
<gene>
    <name evidence="1" type="ORF">A1356_01860</name>
</gene>
<evidence type="ECO:0000313" key="2">
    <source>
        <dbReference type="Proteomes" id="UP000077734"/>
    </source>
</evidence>
<dbReference type="CDD" id="cd11297">
    <property type="entry name" value="PIN_LabA-like_N_1"/>
    <property type="match status" value="1"/>
</dbReference>
<protein>
    <submittedName>
        <fullName evidence="1">Uncharacterized protein</fullName>
    </submittedName>
</protein>
<proteinExistence type="predicted"/>
<dbReference type="PROSITE" id="PS51644">
    <property type="entry name" value="HTH_OST"/>
    <property type="match status" value="1"/>
</dbReference>
<dbReference type="AlphaFoldDB" id="A0A291IKN9"/>
<sequence length="411" mass="45851">MIDSNRIAVFIDAENVGSWIKQGGVEILISELKALGQIIIRRAYGVWSRPHLAMYQATLNKQGFELIHCYHPASGKNSADIYMTVDVMECAWQFNNINYFVLVTGDSDFSPVFRRLRAIGKEVIGVGQSSTLSQCVEGTCSRYIYTDEFVECSQNLPEINASIEGLPQANVPCKTQKSSDQDVIKQKILSVAIELTKTVLKSEKGPINISQLRNKLVARDKAFDHKVLGFSQFSAFLAAINGIKLEKKGTAQFASLVNKAEKDKPASTIEKIDLAEKYKDLLHKKGVFLVDVEKLKLIYSLSCKANSAFSDISVEEFMAELSVQKMKINKDDIRNAIDLFRRANLTINKNGNIALKKLSTQEFLSAIDVMLIAELIEIKKSIALELKAKEIKKLSFSTISKDEIKNIIKVG</sequence>
<dbReference type="PANTHER" id="PTHR35811">
    <property type="entry name" value="SLR1870 PROTEIN"/>
    <property type="match status" value="1"/>
</dbReference>
<dbReference type="EMBL" id="LUUL01000125">
    <property type="protein sequence ID" value="OAI22167.1"/>
    <property type="molecule type" value="Genomic_DNA"/>
</dbReference>
<dbReference type="PANTHER" id="PTHR35811:SF1">
    <property type="entry name" value="HTH OST-TYPE DOMAIN-CONTAINING PROTEIN"/>
    <property type="match status" value="1"/>
</dbReference>
<evidence type="ECO:0000313" key="1">
    <source>
        <dbReference type="EMBL" id="OAI22167.1"/>
    </source>
</evidence>
<reference evidence="1 2" key="1">
    <citation type="submission" date="2016-03" db="EMBL/GenBank/DDBJ databases">
        <authorList>
            <person name="Heylen K."/>
            <person name="De Vos P."/>
            <person name="Vekeman B."/>
        </authorList>
    </citation>
    <scope>NUCLEOTIDE SEQUENCE [LARGE SCALE GENOMIC DNA]</scope>
    <source>
        <strain evidence="1 2">R-49807</strain>
    </source>
</reference>
<dbReference type="KEGG" id="mko:MKLM6_2551"/>
<keyword evidence="2" id="KW-1185">Reference proteome</keyword>
<dbReference type="Pfam" id="PF01936">
    <property type="entry name" value="NYN"/>
    <property type="match status" value="1"/>
</dbReference>
<organism evidence="1 2">
    <name type="scientific">Methylomonas koyamae</name>
    <dbReference type="NCBI Taxonomy" id="702114"/>
    <lineage>
        <taxon>Bacteria</taxon>
        <taxon>Pseudomonadati</taxon>
        <taxon>Pseudomonadota</taxon>
        <taxon>Gammaproteobacteria</taxon>
        <taxon>Methylococcales</taxon>
        <taxon>Methylococcaceae</taxon>
        <taxon>Methylomonas</taxon>
    </lineage>
</organism>
<name>A0A291IKN9_9GAMM</name>
<comment type="caution">
    <text evidence="1">The sequence shown here is derived from an EMBL/GenBank/DDBJ whole genome shotgun (WGS) entry which is preliminary data.</text>
</comment>
<dbReference type="Pfam" id="PF12872">
    <property type="entry name" value="OST-HTH"/>
    <property type="match status" value="1"/>
</dbReference>
<dbReference type="GO" id="GO:0004540">
    <property type="term" value="F:RNA nuclease activity"/>
    <property type="evidence" value="ECO:0007669"/>
    <property type="project" value="InterPro"/>
</dbReference>
<dbReference type="InterPro" id="IPR021139">
    <property type="entry name" value="NYN"/>
</dbReference>